<evidence type="ECO:0000259" key="6">
    <source>
        <dbReference type="PROSITE" id="PS51063"/>
    </source>
</evidence>
<evidence type="ECO:0000256" key="1">
    <source>
        <dbReference type="ARBA" id="ARBA00023015"/>
    </source>
</evidence>
<dbReference type="STRING" id="108003.B1C78_15520"/>
<evidence type="ECO:0000313" key="7">
    <source>
        <dbReference type="EMBL" id="OOG22201.1"/>
    </source>
</evidence>
<dbReference type="SUPFAM" id="SSF51206">
    <property type="entry name" value="cAMP-binding domain-like"/>
    <property type="match status" value="1"/>
</dbReference>
<dbReference type="GO" id="GO:0005829">
    <property type="term" value="C:cytosol"/>
    <property type="evidence" value="ECO:0007669"/>
    <property type="project" value="TreeGrafter"/>
</dbReference>
<keyword evidence="2" id="KW-0238">DNA-binding</keyword>
<dbReference type="Gene3D" id="1.10.10.10">
    <property type="entry name" value="Winged helix-like DNA-binding domain superfamily/Winged helix DNA-binding domain"/>
    <property type="match status" value="1"/>
</dbReference>
<dbReference type="AlphaFoldDB" id="A0A1V3NB09"/>
<reference evidence="7 8" key="1">
    <citation type="submission" date="2017-02" db="EMBL/GenBank/DDBJ databases">
        <title>Genomic diversity within the haloalkaliphilic genus Thioalkalivibrio.</title>
        <authorList>
            <person name="Ahn A.-C."/>
            <person name="Meier-Kolthoff J."/>
            <person name="Overmars L."/>
            <person name="Richter M."/>
            <person name="Woyke T."/>
            <person name="Sorokin D.Y."/>
            <person name="Muyzer G."/>
        </authorList>
    </citation>
    <scope>NUCLEOTIDE SEQUENCE [LARGE SCALE GENOMIC DNA]</scope>
    <source>
        <strain evidence="7 8">ALJD</strain>
    </source>
</reference>
<organism evidence="7 8">
    <name type="scientific">Thioalkalivibrio denitrificans</name>
    <dbReference type="NCBI Taxonomy" id="108003"/>
    <lineage>
        <taxon>Bacteria</taxon>
        <taxon>Pseudomonadati</taxon>
        <taxon>Pseudomonadota</taxon>
        <taxon>Gammaproteobacteria</taxon>
        <taxon>Chromatiales</taxon>
        <taxon>Ectothiorhodospiraceae</taxon>
        <taxon>Thioalkalivibrio</taxon>
    </lineage>
</organism>
<dbReference type="InterPro" id="IPR014710">
    <property type="entry name" value="RmlC-like_jellyroll"/>
</dbReference>
<protein>
    <recommendedName>
        <fullName evidence="9">Crp/Fnr family transcriptional regulator</fullName>
    </recommendedName>
</protein>
<feature type="region of interest" description="Disordered" evidence="4">
    <location>
        <begin position="265"/>
        <end position="284"/>
    </location>
</feature>
<dbReference type="InterPro" id="IPR036390">
    <property type="entry name" value="WH_DNA-bd_sf"/>
</dbReference>
<dbReference type="SUPFAM" id="SSF46785">
    <property type="entry name" value="Winged helix' DNA-binding domain"/>
    <property type="match status" value="1"/>
</dbReference>
<evidence type="ECO:0000313" key="8">
    <source>
        <dbReference type="Proteomes" id="UP000189462"/>
    </source>
</evidence>
<sequence>MVFGRACPHAATGTPGTMGEGAMTPVDELDLVLQLPLFDGLEPESGRRLLGPSLHCEAQAGVNLFQQGERPEYLHVLIEGAVELRCVDPTGHEVVVEVVRPVDCFILAAVVTDAPYLMTARTLEHSRLLLIPAGHLREELYRQPALSLVLLGSLARHYRALVRQIKDLKLRTSAERVGAFLLCLALDQGGATTVELPYRKRVLADRMGMTPENLSRAFARLRECGVQNQGSHVVIEDLERLAEYCRMDTAIDRVEAALRVPAQQVLPDSSESVPPSRAQGTTDT</sequence>
<accession>A0A1V3NB09</accession>
<evidence type="ECO:0000259" key="5">
    <source>
        <dbReference type="PROSITE" id="PS50042"/>
    </source>
</evidence>
<dbReference type="InterPro" id="IPR018490">
    <property type="entry name" value="cNMP-bd_dom_sf"/>
</dbReference>
<dbReference type="InterPro" id="IPR012318">
    <property type="entry name" value="HTH_CRP"/>
</dbReference>
<dbReference type="Pfam" id="PF00027">
    <property type="entry name" value="cNMP_binding"/>
    <property type="match status" value="1"/>
</dbReference>
<dbReference type="SMART" id="SM00100">
    <property type="entry name" value="cNMP"/>
    <property type="match status" value="1"/>
</dbReference>
<proteinExistence type="predicted"/>
<dbReference type="GO" id="GO:0003700">
    <property type="term" value="F:DNA-binding transcription factor activity"/>
    <property type="evidence" value="ECO:0007669"/>
    <property type="project" value="TreeGrafter"/>
</dbReference>
<dbReference type="InterPro" id="IPR050397">
    <property type="entry name" value="Env_Response_Regulators"/>
</dbReference>
<dbReference type="CDD" id="cd00038">
    <property type="entry name" value="CAP_ED"/>
    <property type="match status" value="1"/>
</dbReference>
<dbReference type="Proteomes" id="UP000189462">
    <property type="component" value="Unassembled WGS sequence"/>
</dbReference>
<evidence type="ECO:0000256" key="3">
    <source>
        <dbReference type="ARBA" id="ARBA00023163"/>
    </source>
</evidence>
<keyword evidence="1" id="KW-0805">Transcription regulation</keyword>
<dbReference type="NCBIfam" id="NF006901">
    <property type="entry name" value="PRK09392.1"/>
    <property type="match status" value="1"/>
</dbReference>
<dbReference type="Gene3D" id="2.60.120.10">
    <property type="entry name" value="Jelly Rolls"/>
    <property type="match status" value="1"/>
</dbReference>
<dbReference type="GO" id="GO:0003677">
    <property type="term" value="F:DNA binding"/>
    <property type="evidence" value="ECO:0007669"/>
    <property type="project" value="UniProtKB-KW"/>
</dbReference>
<evidence type="ECO:0008006" key="9">
    <source>
        <dbReference type="Google" id="ProtNLM"/>
    </source>
</evidence>
<gene>
    <name evidence="7" type="ORF">B1C78_15520</name>
</gene>
<dbReference type="InterPro" id="IPR036388">
    <property type="entry name" value="WH-like_DNA-bd_sf"/>
</dbReference>
<dbReference type="PANTHER" id="PTHR24567">
    <property type="entry name" value="CRP FAMILY TRANSCRIPTIONAL REGULATORY PROTEIN"/>
    <property type="match status" value="1"/>
</dbReference>
<feature type="domain" description="Cyclic nucleotide-binding" evidence="5">
    <location>
        <begin position="37"/>
        <end position="131"/>
    </location>
</feature>
<dbReference type="SMART" id="SM00419">
    <property type="entry name" value="HTH_CRP"/>
    <property type="match status" value="1"/>
</dbReference>
<dbReference type="PROSITE" id="PS50042">
    <property type="entry name" value="CNMP_BINDING_3"/>
    <property type="match status" value="1"/>
</dbReference>
<dbReference type="Pfam" id="PF13545">
    <property type="entry name" value="HTH_Crp_2"/>
    <property type="match status" value="1"/>
</dbReference>
<feature type="domain" description="HTH crp-type" evidence="6">
    <location>
        <begin position="171"/>
        <end position="239"/>
    </location>
</feature>
<dbReference type="PROSITE" id="PS51063">
    <property type="entry name" value="HTH_CRP_2"/>
    <property type="match status" value="1"/>
</dbReference>
<dbReference type="InterPro" id="IPR000595">
    <property type="entry name" value="cNMP-bd_dom"/>
</dbReference>
<comment type="caution">
    <text evidence="7">The sequence shown here is derived from an EMBL/GenBank/DDBJ whole genome shotgun (WGS) entry which is preliminary data.</text>
</comment>
<dbReference type="EMBL" id="MVBK01000110">
    <property type="protein sequence ID" value="OOG22201.1"/>
    <property type="molecule type" value="Genomic_DNA"/>
</dbReference>
<keyword evidence="3" id="KW-0804">Transcription</keyword>
<evidence type="ECO:0000256" key="4">
    <source>
        <dbReference type="SAM" id="MobiDB-lite"/>
    </source>
</evidence>
<evidence type="ECO:0000256" key="2">
    <source>
        <dbReference type="ARBA" id="ARBA00023125"/>
    </source>
</evidence>
<dbReference type="PANTHER" id="PTHR24567:SF74">
    <property type="entry name" value="HTH-TYPE TRANSCRIPTIONAL REGULATOR ARCR"/>
    <property type="match status" value="1"/>
</dbReference>
<name>A0A1V3NB09_9GAMM</name>
<keyword evidence="8" id="KW-1185">Reference proteome</keyword>
<feature type="compositionally biased region" description="Polar residues" evidence="4">
    <location>
        <begin position="266"/>
        <end position="284"/>
    </location>
</feature>